<dbReference type="AlphaFoldDB" id="A0AAU9IC88"/>
<dbReference type="EMBL" id="CAJZBQ010000003">
    <property type="protein sequence ID" value="CAG9310912.1"/>
    <property type="molecule type" value="Genomic_DNA"/>
</dbReference>
<gene>
    <name evidence="1" type="ORF">BSTOLATCC_MIC2626</name>
</gene>
<evidence type="ECO:0000313" key="2">
    <source>
        <dbReference type="Proteomes" id="UP001162131"/>
    </source>
</evidence>
<reference evidence="1" key="1">
    <citation type="submission" date="2021-09" db="EMBL/GenBank/DDBJ databases">
        <authorList>
            <consortium name="AG Swart"/>
            <person name="Singh M."/>
            <person name="Singh A."/>
            <person name="Seah K."/>
            <person name="Emmerich C."/>
        </authorList>
    </citation>
    <scope>NUCLEOTIDE SEQUENCE</scope>
    <source>
        <strain evidence="1">ATCC30299</strain>
    </source>
</reference>
<keyword evidence="2" id="KW-1185">Reference proteome</keyword>
<protein>
    <submittedName>
        <fullName evidence="1">Uncharacterized protein</fullName>
    </submittedName>
</protein>
<name>A0AAU9IC88_9CILI</name>
<comment type="caution">
    <text evidence="1">The sequence shown here is derived from an EMBL/GenBank/DDBJ whole genome shotgun (WGS) entry which is preliminary data.</text>
</comment>
<sequence>MDRSDSFDDLVSCLWYWQSIVWSGEFKETDLPILARQAQQFPDGKVNGSTLDMVKAIQEGCNYRVSRTMEGWFVDFANLIERKWPELEQDKKTVSFIDGILLGMIRKLVY</sequence>
<dbReference type="Proteomes" id="UP001162131">
    <property type="component" value="Unassembled WGS sequence"/>
</dbReference>
<accession>A0AAU9IC88</accession>
<evidence type="ECO:0000313" key="1">
    <source>
        <dbReference type="EMBL" id="CAG9310912.1"/>
    </source>
</evidence>
<proteinExistence type="predicted"/>
<organism evidence="1 2">
    <name type="scientific">Blepharisma stoltei</name>
    <dbReference type="NCBI Taxonomy" id="1481888"/>
    <lineage>
        <taxon>Eukaryota</taxon>
        <taxon>Sar</taxon>
        <taxon>Alveolata</taxon>
        <taxon>Ciliophora</taxon>
        <taxon>Postciliodesmatophora</taxon>
        <taxon>Heterotrichea</taxon>
        <taxon>Heterotrichida</taxon>
        <taxon>Blepharismidae</taxon>
        <taxon>Blepharisma</taxon>
    </lineage>
</organism>